<name>A0ACD1DU76_9BACT</name>
<proteinExistence type="predicted"/>
<dbReference type="Proteomes" id="UP000682204">
    <property type="component" value="Chromosome"/>
</dbReference>
<gene>
    <name evidence="1" type="ORF">KIH16_10755</name>
</gene>
<sequence length="323" mass="37750">MATGHVFPAIFTHDTNGYTIEFPDLPEVTVHADSPTNAIHNAQMALYQHLVDREQRGEILPEPSPDISIVSSLNKGQFIISINPTAFPHYQPIVDSKIEKDIELLKLIERHSNNLKIFGGTVAGATYSGIIYFIFNYKDIANKTKSIRYWIGGWYVLWLVCFFIYFFLTITLFKAERQNRKNIKYILNNSFMSNNHKRIYQETMLQESNINFFNILSFLFKISPIFMLPITVFYPIDQLNSLDKPLAVFFAFIMAIFFFCLYQKIRQMQEKEQKDTILRVFSWSILFSAIVFLVFFIKTLHELHNSKIKYDIFSTLILASSRH</sequence>
<organism evidence="1 2">
    <name type="scientific">Aminirod propionatiphilus</name>
    <dbReference type="NCBI Taxonomy" id="3415223"/>
    <lineage>
        <taxon>Bacteria</taxon>
        <taxon>Thermotogati</taxon>
        <taxon>Synergistota</taxon>
        <taxon>Synergistia</taxon>
        <taxon>Synergistales</taxon>
        <taxon>Aminiphilaceae</taxon>
        <taxon>Aminirod</taxon>
    </lineage>
</organism>
<reference evidence="1" key="1">
    <citation type="submission" date="2021-05" db="EMBL/GenBank/DDBJ databases">
        <title>An isolated secondary fermenter in methanogenic hydrocarbon-degrading communities.</title>
        <authorList>
            <person name="Liu Y.-F."/>
            <person name="Liu Z.-l."/>
        </authorList>
    </citation>
    <scope>NUCLEOTIDE SEQUENCE</scope>
    <source>
        <strain evidence="1">L-13</strain>
    </source>
</reference>
<accession>A0ACD1DU76</accession>
<protein>
    <submittedName>
        <fullName evidence="1">Type II toxin-antitoxin system HicB family antitoxin</fullName>
    </submittedName>
</protein>
<evidence type="ECO:0000313" key="2">
    <source>
        <dbReference type="Proteomes" id="UP000682204"/>
    </source>
</evidence>
<keyword evidence="2" id="KW-1185">Reference proteome</keyword>
<evidence type="ECO:0000313" key="1">
    <source>
        <dbReference type="EMBL" id="QVL35642.1"/>
    </source>
</evidence>
<dbReference type="EMBL" id="CP074691">
    <property type="protein sequence ID" value="QVL35642.1"/>
    <property type="molecule type" value="Genomic_DNA"/>
</dbReference>